<keyword evidence="3" id="KW-1185">Reference proteome</keyword>
<sequence>MVSVHMAGWHFLASVSSLARAAELSSAELSSAEPSSAEPSSAKLAAIVFLLGGPGAHERWEGHPSLPMGYVMLVCVRTADSRDANHSALINNTPWWGCESLASSDNLLCHAQRERDQFHSYQSPVPLLPRPTTRMQTDVE</sequence>
<dbReference type="EMBL" id="MKKU01000018">
    <property type="protein sequence ID" value="RNF27054.1"/>
    <property type="molecule type" value="Genomic_DNA"/>
</dbReference>
<evidence type="ECO:0008006" key="4">
    <source>
        <dbReference type="Google" id="ProtNLM"/>
    </source>
</evidence>
<dbReference type="Proteomes" id="UP000284403">
    <property type="component" value="Unassembled WGS sequence"/>
</dbReference>
<feature type="signal peptide" evidence="1">
    <location>
        <begin position="1"/>
        <end position="21"/>
    </location>
</feature>
<name>A0A3R7LLH6_9TRYP</name>
<proteinExistence type="predicted"/>
<dbReference type="RefSeq" id="XP_029232260.1">
    <property type="nucleotide sequence ID" value="XM_029367631.1"/>
</dbReference>
<evidence type="ECO:0000256" key="1">
    <source>
        <dbReference type="SAM" id="SignalP"/>
    </source>
</evidence>
<reference evidence="2 3" key="1">
    <citation type="journal article" date="2018" name="BMC Genomics">
        <title>Genomic comparison of Trypanosoma conorhini and Trypanosoma rangeli to Trypanosoma cruzi strains of high and low virulence.</title>
        <authorList>
            <person name="Bradwell K.R."/>
            <person name="Koparde V.N."/>
            <person name="Matveyev A.V."/>
            <person name="Serrano M.G."/>
            <person name="Alves J.M."/>
            <person name="Parikh H."/>
            <person name="Huang B."/>
            <person name="Lee V."/>
            <person name="Espinosa-Alvarez O."/>
            <person name="Ortiz P.A."/>
            <person name="Costa-Martins A.G."/>
            <person name="Teixeira M.M."/>
            <person name="Buck G.A."/>
        </authorList>
    </citation>
    <scope>NUCLEOTIDE SEQUENCE [LARGE SCALE GENOMIC DNA]</scope>
    <source>
        <strain evidence="2 3">025E</strain>
    </source>
</reference>
<accession>A0A3R7LLH6</accession>
<protein>
    <recommendedName>
        <fullName evidence="4">Secreted protein</fullName>
    </recommendedName>
</protein>
<dbReference type="GeneID" id="40314302"/>
<dbReference type="AlphaFoldDB" id="A0A3R7LLH6"/>
<keyword evidence="1" id="KW-0732">Signal</keyword>
<feature type="chain" id="PRO_5018692320" description="Secreted protein" evidence="1">
    <location>
        <begin position="22"/>
        <end position="140"/>
    </location>
</feature>
<comment type="caution">
    <text evidence="2">The sequence shown here is derived from an EMBL/GenBank/DDBJ whole genome shotgun (WGS) entry which is preliminary data.</text>
</comment>
<evidence type="ECO:0000313" key="2">
    <source>
        <dbReference type="EMBL" id="RNF27054.1"/>
    </source>
</evidence>
<gene>
    <name evidence="2" type="ORF">Tco025E_00691</name>
</gene>
<evidence type="ECO:0000313" key="3">
    <source>
        <dbReference type="Proteomes" id="UP000284403"/>
    </source>
</evidence>
<organism evidence="2 3">
    <name type="scientific">Trypanosoma conorhini</name>
    <dbReference type="NCBI Taxonomy" id="83891"/>
    <lineage>
        <taxon>Eukaryota</taxon>
        <taxon>Discoba</taxon>
        <taxon>Euglenozoa</taxon>
        <taxon>Kinetoplastea</taxon>
        <taxon>Metakinetoplastina</taxon>
        <taxon>Trypanosomatida</taxon>
        <taxon>Trypanosomatidae</taxon>
        <taxon>Trypanosoma</taxon>
    </lineage>
</organism>